<keyword evidence="3" id="KW-1185">Reference proteome</keyword>
<evidence type="ECO:0000259" key="1">
    <source>
        <dbReference type="PROSITE" id="PS50878"/>
    </source>
</evidence>
<accession>A0ABD3H779</accession>
<dbReference type="Proteomes" id="UP001633002">
    <property type="component" value="Unassembled WGS sequence"/>
</dbReference>
<dbReference type="PANTHER" id="PTHR19446">
    <property type="entry name" value="REVERSE TRANSCRIPTASES"/>
    <property type="match status" value="1"/>
</dbReference>
<dbReference type="InterPro" id="IPR036691">
    <property type="entry name" value="Endo/exonu/phosph_ase_sf"/>
</dbReference>
<sequence>MFAISKLVSSLCHKGDVWIAGDFNGRSGTFQSSTLIEEGSLNWRECEEAEWVRASEDEGRNGLSDSFENFVLACGLTILNETCKFPDTQAFTFTSEAGSSVIDYVLASRSARERVIDFSFSPFYPESDHRAICFVLEWAGARLKKQHGQRGRGIYLDQSKRGAYERHLRSCLRDDILPCDMSHVIIRSARVVFSQRRPTSKHWFDEECRHERTRVMGLPIEERQEAFRLFWRRLQPPSVVPELPEFELMQYVAQLYHFPDAKPMPTAAYPLCIFSENEVKQELSHLKLGKAADLMGITAELVCWGGDTLSLVVTRLINRACAEGIPEEWTWRKVVPLHKSGSKQDPRNYRTIMVASLFAKLLGRLLERRLNCWCEDLHVRAPAQAGFRSGFSTLDHVLVLRVLMENARKMKQSLYVLFVDFSKAFDSVPRFLIWERLNRVGVPQDIINSVAALYANVVVKKSVQGKGVASTLGVIQGCPLSPTLFGLLIDDLLWSSVEEVKGVPLGTTTVSMLLFADDVALVATSMEQLQLISLG</sequence>
<gene>
    <name evidence="2" type="ORF">R1sor_008966</name>
</gene>
<dbReference type="SUPFAM" id="SSF56219">
    <property type="entry name" value="DNase I-like"/>
    <property type="match status" value="1"/>
</dbReference>
<dbReference type="CDD" id="cd01650">
    <property type="entry name" value="RT_nLTR_like"/>
    <property type="match status" value="1"/>
</dbReference>
<evidence type="ECO:0000313" key="3">
    <source>
        <dbReference type="Proteomes" id="UP001633002"/>
    </source>
</evidence>
<protein>
    <recommendedName>
        <fullName evidence="1">Reverse transcriptase domain-containing protein</fullName>
    </recommendedName>
</protein>
<name>A0ABD3H779_9MARC</name>
<dbReference type="SUPFAM" id="SSF56672">
    <property type="entry name" value="DNA/RNA polymerases"/>
    <property type="match status" value="1"/>
</dbReference>
<feature type="domain" description="Reverse transcriptase" evidence="1">
    <location>
        <begin position="318"/>
        <end position="535"/>
    </location>
</feature>
<proteinExistence type="predicted"/>
<dbReference type="EMBL" id="JBJQOH010000005">
    <property type="protein sequence ID" value="KAL3686392.1"/>
    <property type="molecule type" value="Genomic_DNA"/>
</dbReference>
<dbReference type="PROSITE" id="PS50878">
    <property type="entry name" value="RT_POL"/>
    <property type="match status" value="1"/>
</dbReference>
<dbReference type="Pfam" id="PF00078">
    <property type="entry name" value="RVT_1"/>
    <property type="match status" value="1"/>
</dbReference>
<dbReference type="InterPro" id="IPR000477">
    <property type="entry name" value="RT_dom"/>
</dbReference>
<reference evidence="2 3" key="1">
    <citation type="submission" date="2024-09" db="EMBL/GenBank/DDBJ databases">
        <title>Chromosome-scale assembly of Riccia sorocarpa.</title>
        <authorList>
            <person name="Paukszto L."/>
        </authorList>
    </citation>
    <scope>NUCLEOTIDE SEQUENCE [LARGE SCALE GENOMIC DNA]</scope>
    <source>
        <strain evidence="2">LP-2024</strain>
        <tissue evidence="2">Aerial parts of the thallus</tissue>
    </source>
</reference>
<comment type="caution">
    <text evidence="2">The sequence shown here is derived from an EMBL/GenBank/DDBJ whole genome shotgun (WGS) entry which is preliminary data.</text>
</comment>
<organism evidence="2 3">
    <name type="scientific">Riccia sorocarpa</name>
    <dbReference type="NCBI Taxonomy" id="122646"/>
    <lineage>
        <taxon>Eukaryota</taxon>
        <taxon>Viridiplantae</taxon>
        <taxon>Streptophyta</taxon>
        <taxon>Embryophyta</taxon>
        <taxon>Marchantiophyta</taxon>
        <taxon>Marchantiopsida</taxon>
        <taxon>Marchantiidae</taxon>
        <taxon>Marchantiales</taxon>
        <taxon>Ricciaceae</taxon>
        <taxon>Riccia</taxon>
    </lineage>
</organism>
<dbReference type="Gene3D" id="3.60.10.10">
    <property type="entry name" value="Endonuclease/exonuclease/phosphatase"/>
    <property type="match status" value="1"/>
</dbReference>
<dbReference type="InterPro" id="IPR043502">
    <property type="entry name" value="DNA/RNA_pol_sf"/>
</dbReference>
<evidence type="ECO:0000313" key="2">
    <source>
        <dbReference type="EMBL" id="KAL3686392.1"/>
    </source>
</evidence>
<dbReference type="AlphaFoldDB" id="A0ABD3H779"/>